<comment type="caution">
    <text evidence="2">The sequence shown here is derived from an EMBL/GenBank/DDBJ whole genome shotgun (WGS) entry which is preliminary data.</text>
</comment>
<dbReference type="InterPro" id="IPR005196">
    <property type="entry name" value="Glyco_hydro_65_N"/>
</dbReference>
<sequence>GTYLAGVYNRLETRIGERIISNEDMVNCPNWLPLTFKIGSDEWVDLNRVRIISFERRLNLRDGLLFRKAIIKDNRDRETLIESSRIASMANPHLGALKYTITPLNYSGNISIRSGLDGSIINSGVERYRILSSKHLELVKQGGKDNLSFILVKTNQSKIEIALTAKLIINADNKEVKPNIIVDESNGTVFSHFNILASESRAISVDKIVAIYTSKDIDITDPLGDSIECVKHICNFQETLCRSKRLWNDIWKKIDIEIQGDEQV</sequence>
<dbReference type="GO" id="GO:0030246">
    <property type="term" value="F:carbohydrate binding"/>
    <property type="evidence" value="ECO:0007669"/>
    <property type="project" value="InterPro"/>
</dbReference>
<dbReference type="EMBL" id="BARV01026210">
    <property type="protein sequence ID" value="GAI38338.1"/>
    <property type="molecule type" value="Genomic_DNA"/>
</dbReference>
<dbReference type="PANTHER" id="PTHR11051">
    <property type="entry name" value="GLYCOSYL HYDROLASE-RELATED"/>
    <property type="match status" value="1"/>
</dbReference>
<dbReference type="PANTHER" id="PTHR11051:SF8">
    <property type="entry name" value="PROTEIN-GLUCOSYLGALACTOSYLHYDROXYLYSINE GLUCOSIDASE"/>
    <property type="match status" value="1"/>
</dbReference>
<name>X1N421_9ZZZZ</name>
<feature type="non-terminal residue" evidence="2">
    <location>
        <position position="1"/>
    </location>
</feature>
<dbReference type="Gene3D" id="2.70.98.40">
    <property type="entry name" value="Glycoside hydrolase, family 65, N-terminal domain"/>
    <property type="match status" value="1"/>
</dbReference>
<reference evidence="2" key="1">
    <citation type="journal article" date="2014" name="Front. Microbiol.">
        <title>High frequency of phylogenetically diverse reductive dehalogenase-homologous genes in deep subseafloor sedimentary metagenomes.</title>
        <authorList>
            <person name="Kawai M."/>
            <person name="Futagami T."/>
            <person name="Toyoda A."/>
            <person name="Takaki Y."/>
            <person name="Nishi S."/>
            <person name="Hori S."/>
            <person name="Arai W."/>
            <person name="Tsubouchi T."/>
            <person name="Morono Y."/>
            <person name="Uchiyama I."/>
            <person name="Ito T."/>
            <person name="Fujiyama A."/>
            <person name="Inagaki F."/>
            <person name="Takami H."/>
        </authorList>
    </citation>
    <scope>NUCLEOTIDE SEQUENCE</scope>
    <source>
        <strain evidence="2">Expedition CK06-06</strain>
    </source>
</reference>
<dbReference type="InterPro" id="IPR011013">
    <property type="entry name" value="Gal_mutarotase_sf_dom"/>
</dbReference>
<dbReference type="SUPFAM" id="SSF74650">
    <property type="entry name" value="Galactose mutarotase-like"/>
    <property type="match status" value="1"/>
</dbReference>
<feature type="domain" description="Glycoside hydrolase family 65 N-terminal" evidence="1">
    <location>
        <begin position="1"/>
        <end position="215"/>
    </location>
</feature>
<evidence type="ECO:0000313" key="2">
    <source>
        <dbReference type="EMBL" id="GAI38338.1"/>
    </source>
</evidence>
<dbReference type="Pfam" id="PF03636">
    <property type="entry name" value="Glyco_hydro_65N"/>
    <property type="match status" value="1"/>
</dbReference>
<dbReference type="AlphaFoldDB" id="X1N421"/>
<protein>
    <recommendedName>
        <fullName evidence="1">Glycoside hydrolase family 65 N-terminal domain-containing protein</fullName>
    </recommendedName>
</protein>
<gene>
    <name evidence="2" type="ORF">S06H3_42394</name>
</gene>
<proteinExistence type="predicted"/>
<evidence type="ECO:0000259" key="1">
    <source>
        <dbReference type="Pfam" id="PF03636"/>
    </source>
</evidence>
<dbReference type="GO" id="GO:0004553">
    <property type="term" value="F:hydrolase activity, hydrolyzing O-glycosyl compounds"/>
    <property type="evidence" value="ECO:0007669"/>
    <property type="project" value="TreeGrafter"/>
</dbReference>
<organism evidence="2">
    <name type="scientific">marine sediment metagenome</name>
    <dbReference type="NCBI Taxonomy" id="412755"/>
    <lineage>
        <taxon>unclassified sequences</taxon>
        <taxon>metagenomes</taxon>
        <taxon>ecological metagenomes</taxon>
    </lineage>
</organism>
<feature type="non-terminal residue" evidence="2">
    <location>
        <position position="264"/>
    </location>
</feature>
<dbReference type="InterPro" id="IPR037018">
    <property type="entry name" value="GH65_N"/>
</dbReference>
<dbReference type="GO" id="GO:0005975">
    <property type="term" value="P:carbohydrate metabolic process"/>
    <property type="evidence" value="ECO:0007669"/>
    <property type="project" value="InterPro"/>
</dbReference>
<accession>X1N421</accession>